<dbReference type="Gene3D" id="3.40.50.10490">
    <property type="entry name" value="Glucose-6-phosphate isomerase like protein, domain 1"/>
    <property type="match status" value="2"/>
</dbReference>
<dbReference type="InterPro" id="IPR035484">
    <property type="entry name" value="SIS_PGI/PMI_1"/>
</dbReference>
<evidence type="ECO:0000256" key="2">
    <source>
        <dbReference type="ARBA" id="ARBA00023235"/>
    </source>
</evidence>
<protein>
    <submittedName>
        <fullName evidence="4">Glucose-6-phosphate isomerase (Pgi-pmi)</fullName>
        <ecNumber evidence="4">5.3.1.8</ecNumber>
    </submittedName>
</protein>
<dbReference type="EMBL" id="KF901089">
    <property type="protein sequence ID" value="AIF17694.1"/>
    <property type="molecule type" value="Genomic_DNA"/>
</dbReference>
<sequence>MVTRRMNLEDLQKVDSKKMFKVYDIWPDIAKESYEQEFSKPEFSDIDHIVFAGMGGSGTIGDTFSSILSKNDIHTSVVKGYLLPKTVDENTLVVVTSVSGNTQEPLMILESSKDSQAKFIAFSSGGIIKEYALKNKINYQEIKMEHSPRASFPKYIFSILKTLESVIPVKKSDILDTISTMEIMQKNISSNNLNGDNKALNLAKWITGMPVIYYPWGLQSAAIRFKNSLQENSKLHAIAEDVVEASHNGIVSWERDSNIQPILIQGHDDHFKTKERWRILKEFFNSKKIEYNEITSVNGNIISKIINLIYLLDYASIYHSVISEIDPGPVSSIDFIKKRLSK</sequence>
<dbReference type="Pfam" id="PF01380">
    <property type="entry name" value="SIS"/>
    <property type="match status" value="1"/>
</dbReference>
<name>A0A075HPA7_9ARCH</name>
<dbReference type="InterPro" id="IPR046348">
    <property type="entry name" value="SIS_dom_sf"/>
</dbReference>
<dbReference type="EC" id="5.3.1.8" evidence="4"/>
<reference evidence="4" key="1">
    <citation type="journal article" date="2014" name="Genome Biol. Evol.">
        <title>Pangenome evidence for extensive interdomain horizontal transfer affecting lineage core and shell genes in uncultured planktonic thaumarchaeota and euryarchaeota.</title>
        <authorList>
            <person name="Deschamps P."/>
            <person name="Zivanovic Y."/>
            <person name="Moreira D."/>
            <person name="Rodriguez-Valera F."/>
            <person name="Lopez-Garcia P."/>
        </authorList>
    </citation>
    <scope>NUCLEOTIDE SEQUENCE</scope>
</reference>
<gene>
    <name evidence="4" type="primary">pgi-pmi</name>
</gene>
<evidence type="ECO:0000259" key="3">
    <source>
        <dbReference type="PROSITE" id="PS51464"/>
    </source>
</evidence>
<dbReference type="GO" id="GO:0097367">
    <property type="term" value="F:carbohydrate derivative binding"/>
    <property type="evidence" value="ECO:0007669"/>
    <property type="project" value="InterPro"/>
</dbReference>
<dbReference type="SUPFAM" id="SSF53697">
    <property type="entry name" value="SIS domain"/>
    <property type="match status" value="1"/>
</dbReference>
<proteinExistence type="inferred from homology"/>
<comment type="similarity">
    <text evidence="1">Belongs to the PGI/PMI family.</text>
</comment>
<dbReference type="CDD" id="cd05637">
    <property type="entry name" value="SIS_PGI_PMI_2"/>
    <property type="match status" value="1"/>
</dbReference>
<feature type="domain" description="SIS" evidence="3">
    <location>
        <begin position="39"/>
        <end position="177"/>
    </location>
</feature>
<dbReference type="InterPro" id="IPR001347">
    <property type="entry name" value="SIS_dom"/>
</dbReference>
<keyword evidence="2 4" id="KW-0413">Isomerase</keyword>
<dbReference type="AlphaFoldDB" id="A0A075HPA7"/>
<dbReference type="GO" id="GO:0005975">
    <property type="term" value="P:carbohydrate metabolic process"/>
    <property type="evidence" value="ECO:0007669"/>
    <property type="project" value="InterPro"/>
</dbReference>
<dbReference type="GO" id="GO:0004347">
    <property type="term" value="F:glucose-6-phosphate isomerase activity"/>
    <property type="evidence" value="ECO:0007669"/>
    <property type="project" value="InterPro"/>
</dbReference>
<dbReference type="CDD" id="cd05017">
    <property type="entry name" value="SIS_PGI_PMI_1"/>
    <property type="match status" value="1"/>
</dbReference>
<dbReference type="GO" id="GO:1901135">
    <property type="term" value="P:carbohydrate derivative metabolic process"/>
    <property type="evidence" value="ECO:0007669"/>
    <property type="project" value="InterPro"/>
</dbReference>
<dbReference type="GO" id="GO:0004476">
    <property type="term" value="F:mannose-6-phosphate isomerase activity"/>
    <property type="evidence" value="ECO:0007669"/>
    <property type="project" value="UniProtKB-EC"/>
</dbReference>
<evidence type="ECO:0000256" key="1">
    <source>
        <dbReference type="ARBA" id="ARBA00010523"/>
    </source>
</evidence>
<dbReference type="Pfam" id="PF10432">
    <property type="entry name" value="bact-PGI_C"/>
    <property type="match status" value="1"/>
</dbReference>
<dbReference type="PROSITE" id="PS51464">
    <property type="entry name" value="SIS"/>
    <property type="match status" value="1"/>
</dbReference>
<dbReference type="InterPro" id="IPR019490">
    <property type="entry name" value="Glu6P/Mann6P_isomerase_C"/>
</dbReference>
<organism evidence="4">
    <name type="scientific">uncultured marine thaumarchaeote KM3_78_E10</name>
    <dbReference type="NCBI Taxonomy" id="1456292"/>
    <lineage>
        <taxon>Archaea</taxon>
        <taxon>Nitrososphaerota</taxon>
        <taxon>environmental samples</taxon>
    </lineage>
</organism>
<accession>A0A075HPA7</accession>
<evidence type="ECO:0000313" key="4">
    <source>
        <dbReference type="EMBL" id="AIF17694.1"/>
    </source>
</evidence>